<evidence type="ECO:0000313" key="2">
    <source>
        <dbReference type="EMBL" id="GIF82849.1"/>
    </source>
</evidence>
<dbReference type="RefSeq" id="WP_203748733.1">
    <property type="nucleotide sequence ID" value="NZ_BONF01000025.1"/>
</dbReference>
<dbReference type="CDD" id="cd07009">
    <property type="entry name" value="cupin_BLL0285-like"/>
    <property type="match status" value="1"/>
</dbReference>
<dbReference type="AlphaFoldDB" id="A0A8J3JS79"/>
<proteinExistence type="predicted"/>
<keyword evidence="3" id="KW-1185">Reference proteome</keyword>
<gene>
    <name evidence="2" type="ORF">Cba03nite_41980</name>
</gene>
<accession>A0A8J3JS79</accession>
<dbReference type="InterPro" id="IPR014710">
    <property type="entry name" value="RmlC-like_jellyroll"/>
</dbReference>
<feature type="domain" description="Cupin type-2" evidence="1">
    <location>
        <begin position="45"/>
        <end position="107"/>
    </location>
</feature>
<dbReference type="Pfam" id="PF07883">
    <property type="entry name" value="Cupin_2"/>
    <property type="match status" value="1"/>
</dbReference>
<dbReference type="SUPFAM" id="SSF51182">
    <property type="entry name" value="RmlC-like cupins"/>
    <property type="match status" value="1"/>
</dbReference>
<dbReference type="Gene3D" id="2.60.120.10">
    <property type="entry name" value="Jelly Rolls"/>
    <property type="match status" value="1"/>
</dbReference>
<name>A0A8J3JS79_9ACTN</name>
<dbReference type="EMBL" id="BONF01000025">
    <property type="protein sequence ID" value="GIF82849.1"/>
    <property type="molecule type" value="Genomic_DNA"/>
</dbReference>
<dbReference type="InterPro" id="IPR013096">
    <property type="entry name" value="Cupin_2"/>
</dbReference>
<sequence length="116" mass="12912">MIRLVRLYTGGDGQSHIEQSAMRLDQHGIDLATGWLPAGPVRFQQSPPGARLEWHDAPHRQYVLTLTGALEFTTRDGETCRLGPGDVLLAEDTAGGGHRWRLLGDQPWTRVYVQLP</sequence>
<dbReference type="Proteomes" id="UP000601223">
    <property type="component" value="Unassembled WGS sequence"/>
</dbReference>
<evidence type="ECO:0000259" key="1">
    <source>
        <dbReference type="Pfam" id="PF07883"/>
    </source>
</evidence>
<organism evidence="2 3">
    <name type="scientific">Catellatospora bangladeshensis</name>
    <dbReference type="NCBI Taxonomy" id="310355"/>
    <lineage>
        <taxon>Bacteria</taxon>
        <taxon>Bacillati</taxon>
        <taxon>Actinomycetota</taxon>
        <taxon>Actinomycetes</taxon>
        <taxon>Micromonosporales</taxon>
        <taxon>Micromonosporaceae</taxon>
        <taxon>Catellatospora</taxon>
    </lineage>
</organism>
<evidence type="ECO:0000313" key="3">
    <source>
        <dbReference type="Proteomes" id="UP000601223"/>
    </source>
</evidence>
<reference evidence="2 3" key="1">
    <citation type="submission" date="2021-01" db="EMBL/GenBank/DDBJ databases">
        <title>Whole genome shotgun sequence of Catellatospora bangladeshensis NBRC 107357.</title>
        <authorList>
            <person name="Komaki H."/>
            <person name="Tamura T."/>
        </authorList>
    </citation>
    <scope>NUCLEOTIDE SEQUENCE [LARGE SCALE GENOMIC DNA]</scope>
    <source>
        <strain evidence="2 3">NBRC 107357</strain>
    </source>
</reference>
<protein>
    <recommendedName>
        <fullName evidence="1">Cupin type-2 domain-containing protein</fullName>
    </recommendedName>
</protein>
<comment type="caution">
    <text evidence="2">The sequence shown here is derived from an EMBL/GenBank/DDBJ whole genome shotgun (WGS) entry which is preliminary data.</text>
</comment>
<dbReference type="InterPro" id="IPR011051">
    <property type="entry name" value="RmlC_Cupin_sf"/>
</dbReference>